<evidence type="ECO:0000313" key="2">
    <source>
        <dbReference type="EMBL" id="PUU73574.1"/>
    </source>
</evidence>
<comment type="caution">
    <text evidence="2">The sequence shown here is derived from an EMBL/GenBank/DDBJ whole genome shotgun (WGS) entry which is preliminary data.</text>
</comment>
<reference evidence="2 3" key="1">
    <citation type="submission" date="2017-04" db="EMBL/GenBank/DDBJ databases">
        <title>Draft genome sequence of Tuber borchii Vittad., a whitish edible truffle.</title>
        <authorList>
            <consortium name="DOE Joint Genome Institute"/>
            <person name="Murat C."/>
            <person name="Kuo A."/>
            <person name="Barry K.W."/>
            <person name="Clum A."/>
            <person name="Dockter R.B."/>
            <person name="Fauchery L."/>
            <person name="Iotti M."/>
            <person name="Kohler A."/>
            <person name="Labutti K."/>
            <person name="Lindquist E.A."/>
            <person name="Lipzen A."/>
            <person name="Ohm R.A."/>
            <person name="Wang M."/>
            <person name="Grigoriev I.V."/>
            <person name="Zambonelli A."/>
            <person name="Martin F.M."/>
        </authorList>
    </citation>
    <scope>NUCLEOTIDE SEQUENCE [LARGE SCALE GENOMIC DNA]</scope>
    <source>
        <strain evidence="2 3">Tbo3840</strain>
    </source>
</reference>
<feature type="compositionally biased region" description="Low complexity" evidence="1">
    <location>
        <begin position="73"/>
        <end position="82"/>
    </location>
</feature>
<dbReference type="AlphaFoldDB" id="A0A2T6ZDU3"/>
<feature type="compositionally biased region" description="Polar residues" evidence="1">
    <location>
        <begin position="1"/>
        <end position="13"/>
    </location>
</feature>
<keyword evidence="3" id="KW-1185">Reference proteome</keyword>
<dbReference type="OrthoDB" id="992776at2759"/>
<accession>A0A2T6ZDU3</accession>
<protein>
    <submittedName>
        <fullName evidence="2">Uncharacterized protein</fullName>
    </submittedName>
</protein>
<dbReference type="Proteomes" id="UP000244722">
    <property type="component" value="Unassembled WGS sequence"/>
</dbReference>
<feature type="region of interest" description="Disordered" evidence="1">
    <location>
        <begin position="48"/>
        <end position="122"/>
    </location>
</feature>
<organism evidence="2 3">
    <name type="scientific">Tuber borchii</name>
    <name type="common">White truffle</name>
    <dbReference type="NCBI Taxonomy" id="42251"/>
    <lineage>
        <taxon>Eukaryota</taxon>
        <taxon>Fungi</taxon>
        <taxon>Dikarya</taxon>
        <taxon>Ascomycota</taxon>
        <taxon>Pezizomycotina</taxon>
        <taxon>Pezizomycetes</taxon>
        <taxon>Pezizales</taxon>
        <taxon>Tuberaceae</taxon>
        <taxon>Tuber</taxon>
    </lineage>
</organism>
<evidence type="ECO:0000313" key="3">
    <source>
        <dbReference type="Proteomes" id="UP000244722"/>
    </source>
</evidence>
<feature type="compositionally biased region" description="Polar residues" evidence="1">
    <location>
        <begin position="103"/>
        <end position="112"/>
    </location>
</feature>
<evidence type="ECO:0000256" key="1">
    <source>
        <dbReference type="SAM" id="MobiDB-lite"/>
    </source>
</evidence>
<gene>
    <name evidence="2" type="ORF">B9Z19DRAFT_1134947</name>
</gene>
<proteinExistence type="predicted"/>
<name>A0A2T6ZDU3_TUBBO</name>
<feature type="compositionally biased region" description="Basic and acidic residues" evidence="1">
    <location>
        <begin position="113"/>
        <end position="122"/>
    </location>
</feature>
<dbReference type="STRING" id="42251.A0A2T6ZDU3"/>
<sequence length="227" mass="24475">MQRYASPQSSSRRLASPPPVALNQISNQITSDAGVPLDLEHAYTKLSDDALARSGGGNVYERAATDSSDEGETSSAEESAGANSPVSEEEEKRWRAAADRNGSGPSSKSSAVRTEETVEKGQDATKRVINMRRISVGLLAAAEEERMCSCLHSRGGSDFSDWKDCRVHGATSPTTNRRSGVHLSTNFDLLSDNSTAMSWDTKAEGCDLYRAQCMEMIFSPITSTLET</sequence>
<dbReference type="EMBL" id="NESQ01000367">
    <property type="protein sequence ID" value="PUU73574.1"/>
    <property type="molecule type" value="Genomic_DNA"/>
</dbReference>
<feature type="region of interest" description="Disordered" evidence="1">
    <location>
        <begin position="1"/>
        <end position="27"/>
    </location>
</feature>